<comment type="caution">
    <text evidence="2">The sequence shown here is derived from an EMBL/GenBank/DDBJ whole genome shotgun (WGS) entry which is preliminary data.</text>
</comment>
<dbReference type="Proteomes" id="UP001556367">
    <property type="component" value="Unassembled WGS sequence"/>
</dbReference>
<accession>A0ABR3J3E1</accession>
<proteinExistence type="predicted"/>
<reference evidence="3" key="1">
    <citation type="submission" date="2024-06" db="EMBL/GenBank/DDBJ databases">
        <title>Multi-omics analyses provide insights into the biosynthesis of the anticancer antibiotic pleurotin in Hohenbuehelia grisea.</title>
        <authorList>
            <person name="Weaver J.A."/>
            <person name="Alberti F."/>
        </authorList>
    </citation>
    <scope>NUCLEOTIDE SEQUENCE [LARGE SCALE GENOMIC DNA]</scope>
    <source>
        <strain evidence="3">T-177</strain>
    </source>
</reference>
<evidence type="ECO:0000313" key="2">
    <source>
        <dbReference type="EMBL" id="KAL0950012.1"/>
    </source>
</evidence>
<protein>
    <submittedName>
        <fullName evidence="2">Uncharacterized protein</fullName>
    </submittedName>
</protein>
<feature type="region of interest" description="Disordered" evidence="1">
    <location>
        <begin position="457"/>
        <end position="481"/>
    </location>
</feature>
<gene>
    <name evidence="2" type="ORF">HGRIS_010020</name>
</gene>
<name>A0ABR3J3E1_9AGAR</name>
<dbReference type="EMBL" id="JASNQZ010000012">
    <property type="protein sequence ID" value="KAL0950012.1"/>
    <property type="molecule type" value="Genomic_DNA"/>
</dbReference>
<feature type="compositionally biased region" description="Low complexity" evidence="1">
    <location>
        <begin position="13"/>
        <end position="29"/>
    </location>
</feature>
<feature type="region of interest" description="Disordered" evidence="1">
    <location>
        <begin position="125"/>
        <end position="165"/>
    </location>
</feature>
<feature type="region of interest" description="Disordered" evidence="1">
    <location>
        <begin position="1"/>
        <end position="40"/>
    </location>
</feature>
<organism evidence="2 3">
    <name type="scientific">Hohenbuehelia grisea</name>
    <dbReference type="NCBI Taxonomy" id="104357"/>
    <lineage>
        <taxon>Eukaryota</taxon>
        <taxon>Fungi</taxon>
        <taxon>Dikarya</taxon>
        <taxon>Basidiomycota</taxon>
        <taxon>Agaricomycotina</taxon>
        <taxon>Agaricomycetes</taxon>
        <taxon>Agaricomycetidae</taxon>
        <taxon>Agaricales</taxon>
        <taxon>Pleurotineae</taxon>
        <taxon>Pleurotaceae</taxon>
        <taxon>Hohenbuehelia</taxon>
    </lineage>
</organism>
<feature type="compositionally biased region" description="Acidic residues" evidence="1">
    <location>
        <begin position="457"/>
        <end position="471"/>
    </location>
</feature>
<keyword evidence="3" id="KW-1185">Reference proteome</keyword>
<evidence type="ECO:0000313" key="3">
    <source>
        <dbReference type="Proteomes" id="UP001556367"/>
    </source>
</evidence>
<sequence length="481" mass="52912">MGETGDNFDHQTSLFSESDSEDQSSISRSNPLDDDLLIASPSSTLINPEFDEFDLEREWNLDSGTDGLDKTQNTRTEVSEPPLWSNMHIANVVEALNAQLPAIDDKQDPHPPTCSSTFLPSSFPTIPLALTPHPSRNGPDRQAYEPEVLSPEKVSTPGPSVLSPQSRRPQLEWFRIVSSLEELAHCDDDDKALFGVMCLPEDFTRTLHGVQATVDTQSDHPIGPSDHATQDEADLLLQSTPETSASILSSLNNAPDSWSPDVEMSTEYAEWHELYATPQVPSLDLQDEGSPMELVHDIPVPPSLTPAEILMHYYPVSETDSQVQTWYHDTTGSQSASSSNLQADGSKETDVVAEFEAFMQQYCNLTPEEQTKVDERWALDISSGLYDEFNMAPDFSEGPAALYAPPGPSTIDHQGEFLDNSSVSSQSFDHQPATIHSTLSNLVVDPPGVQWIEWTTEELQVDEDSDSDSDSDASLASEDND</sequence>
<evidence type="ECO:0000256" key="1">
    <source>
        <dbReference type="SAM" id="MobiDB-lite"/>
    </source>
</evidence>
<feature type="compositionally biased region" description="Low complexity" evidence="1">
    <location>
        <begin position="472"/>
        <end position="481"/>
    </location>
</feature>